<sequence length="53" mass="6311">LKRSSEQYSTRAIKPMAKNPRRRCRDPQHQSQYQHEYQSNEPRKPDEVIPASS</sequence>
<evidence type="ECO:0000313" key="2">
    <source>
        <dbReference type="Proteomes" id="UP000887540"/>
    </source>
</evidence>
<dbReference type="Proteomes" id="UP000887540">
    <property type="component" value="Unplaced"/>
</dbReference>
<evidence type="ECO:0000313" key="3">
    <source>
        <dbReference type="WBParaSite" id="ACRNAN_scaffold19764.g21523.t1"/>
    </source>
</evidence>
<reference evidence="3" key="1">
    <citation type="submission" date="2022-11" db="UniProtKB">
        <authorList>
            <consortium name="WormBaseParasite"/>
        </authorList>
    </citation>
    <scope>IDENTIFICATION</scope>
</reference>
<dbReference type="AlphaFoldDB" id="A0A914D6G1"/>
<feature type="compositionally biased region" description="Polar residues" evidence="1">
    <location>
        <begin position="1"/>
        <end position="10"/>
    </location>
</feature>
<feature type="region of interest" description="Disordered" evidence="1">
    <location>
        <begin position="1"/>
        <end position="53"/>
    </location>
</feature>
<feature type="compositionally biased region" description="Low complexity" evidence="1">
    <location>
        <begin position="29"/>
        <end position="40"/>
    </location>
</feature>
<accession>A0A914D6G1</accession>
<proteinExistence type="predicted"/>
<keyword evidence="2" id="KW-1185">Reference proteome</keyword>
<name>A0A914D6G1_9BILA</name>
<organism evidence="2 3">
    <name type="scientific">Acrobeloides nanus</name>
    <dbReference type="NCBI Taxonomy" id="290746"/>
    <lineage>
        <taxon>Eukaryota</taxon>
        <taxon>Metazoa</taxon>
        <taxon>Ecdysozoa</taxon>
        <taxon>Nematoda</taxon>
        <taxon>Chromadorea</taxon>
        <taxon>Rhabditida</taxon>
        <taxon>Tylenchina</taxon>
        <taxon>Cephalobomorpha</taxon>
        <taxon>Cephaloboidea</taxon>
        <taxon>Cephalobidae</taxon>
        <taxon>Acrobeloides</taxon>
    </lineage>
</organism>
<evidence type="ECO:0000256" key="1">
    <source>
        <dbReference type="SAM" id="MobiDB-lite"/>
    </source>
</evidence>
<dbReference type="WBParaSite" id="ACRNAN_scaffold19764.g21523.t1">
    <property type="protein sequence ID" value="ACRNAN_scaffold19764.g21523.t1"/>
    <property type="gene ID" value="ACRNAN_scaffold19764.g21523"/>
</dbReference>
<protein>
    <submittedName>
        <fullName evidence="3">Uncharacterized protein</fullName>
    </submittedName>
</protein>